<evidence type="ECO:0000313" key="2">
    <source>
        <dbReference type="WBParaSite" id="RSKR_0000631800.1"/>
    </source>
</evidence>
<proteinExistence type="predicted"/>
<organism evidence="1 2">
    <name type="scientific">Rhabditophanes sp. KR3021</name>
    <dbReference type="NCBI Taxonomy" id="114890"/>
    <lineage>
        <taxon>Eukaryota</taxon>
        <taxon>Metazoa</taxon>
        <taxon>Ecdysozoa</taxon>
        <taxon>Nematoda</taxon>
        <taxon>Chromadorea</taxon>
        <taxon>Rhabditida</taxon>
        <taxon>Tylenchina</taxon>
        <taxon>Panagrolaimomorpha</taxon>
        <taxon>Strongyloidoidea</taxon>
        <taxon>Alloionematidae</taxon>
        <taxon>Rhabditophanes</taxon>
    </lineage>
</organism>
<dbReference type="WBParaSite" id="RSKR_0000631800.1">
    <property type="protein sequence ID" value="RSKR_0000631800.1"/>
    <property type="gene ID" value="RSKR_0000631800"/>
</dbReference>
<sequence>MLRPEYNIDDPFIYNTNTVDYVTFVKLIYNSVTHYTQRFYKVRPDYAIPWTFFEDLKSLQVTAVEVFWVILLAFFWTILRTWVTDTICKPLIQKLDISPLNHKKFPESVWKLLYYSTTFGFSLYVHIFSNRYDYFYNPLSLWKGWQTMEGQTVYWDIYFIYVSQCSFYLHSIYATWEMDTWKKDSTLMMVHHFVALALITLSYGSGHMLEGAFVLFLHDNTDMMLEITKLCMYLRKRENGDYYPFYHWFGNTAFFLFAVMWVVFRLYWYPLKLLYTAFMGVYLGPQDGPFFGLLGAGLVIIAFMNVYWFTFILTMLIRVLRTGKEPEDNRELNSASAIEITRKLERLAKEGKITKQGKVKLS</sequence>
<protein>
    <submittedName>
        <fullName evidence="2">TLC domain-containing protein</fullName>
    </submittedName>
</protein>
<name>A0AC35U229_9BILA</name>
<reference evidence="2" key="1">
    <citation type="submission" date="2016-11" db="UniProtKB">
        <authorList>
            <consortium name="WormBaseParasite"/>
        </authorList>
    </citation>
    <scope>IDENTIFICATION</scope>
    <source>
        <strain evidence="2">KR3021</strain>
    </source>
</reference>
<evidence type="ECO:0000313" key="1">
    <source>
        <dbReference type="Proteomes" id="UP000095286"/>
    </source>
</evidence>
<accession>A0AC35U229</accession>
<dbReference type="Proteomes" id="UP000095286">
    <property type="component" value="Unplaced"/>
</dbReference>